<feature type="compositionally biased region" description="Low complexity" evidence="1">
    <location>
        <begin position="382"/>
        <end position="395"/>
    </location>
</feature>
<protein>
    <recommendedName>
        <fullName evidence="4">HNH nuclease domain-containing protein</fullName>
    </recommendedName>
</protein>
<accession>A0A9P5PQP2</accession>
<feature type="compositionally biased region" description="Polar residues" evidence="1">
    <location>
        <begin position="422"/>
        <end position="431"/>
    </location>
</feature>
<dbReference type="EMBL" id="JADNRY010000069">
    <property type="protein sequence ID" value="KAF9067708.1"/>
    <property type="molecule type" value="Genomic_DNA"/>
</dbReference>
<comment type="caution">
    <text evidence="2">The sequence shown here is derived from an EMBL/GenBank/DDBJ whole genome shotgun (WGS) entry which is preliminary data.</text>
</comment>
<feature type="compositionally biased region" description="Polar residues" evidence="1">
    <location>
        <begin position="469"/>
        <end position="486"/>
    </location>
</feature>
<name>A0A9P5PQP2_9AGAR</name>
<feature type="region of interest" description="Disordered" evidence="1">
    <location>
        <begin position="273"/>
        <end position="319"/>
    </location>
</feature>
<evidence type="ECO:0000313" key="3">
    <source>
        <dbReference type="Proteomes" id="UP000772434"/>
    </source>
</evidence>
<gene>
    <name evidence="2" type="ORF">BDP27DRAFT_1328275</name>
</gene>
<evidence type="ECO:0008006" key="4">
    <source>
        <dbReference type="Google" id="ProtNLM"/>
    </source>
</evidence>
<feature type="compositionally biased region" description="Basic residues" evidence="1">
    <location>
        <begin position="273"/>
        <end position="283"/>
    </location>
</feature>
<keyword evidence="3" id="KW-1185">Reference proteome</keyword>
<feature type="compositionally biased region" description="Low complexity" evidence="1">
    <location>
        <begin position="296"/>
        <end position="314"/>
    </location>
</feature>
<organism evidence="2 3">
    <name type="scientific">Rhodocollybia butyracea</name>
    <dbReference type="NCBI Taxonomy" id="206335"/>
    <lineage>
        <taxon>Eukaryota</taxon>
        <taxon>Fungi</taxon>
        <taxon>Dikarya</taxon>
        <taxon>Basidiomycota</taxon>
        <taxon>Agaricomycotina</taxon>
        <taxon>Agaricomycetes</taxon>
        <taxon>Agaricomycetidae</taxon>
        <taxon>Agaricales</taxon>
        <taxon>Marasmiineae</taxon>
        <taxon>Omphalotaceae</taxon>
        <taxon>Rhodocollybia</taxon>
    </lineage>
</organism>
<evidence type="ECO:0000256" key="1">
    <source>
        <dbReference type="SAM" id="MobiDB-lite"/>
    </source>
</evidence>
<dbReference type="Proteomes" id="UP000772434">
    <property type="component" value="Unassembled WGS sequence"/>
</dbReference>
<proteinExistence type="predicted"/>
<dbReference type="OrthoDB" id="3133596at2759"/>
<reference evidence="2" key="1">
    <citation type="submission" date="2020-11" db="EMBL/GenBank/DDBJ databases">
        <authorList>
            <consortium name="DOE Joint Genome Institute"/>
            <person name="Ahrendt S."/>
            <person name="Riley R."/>
            <person name="Andreopoulos W."/>
            <person name="Labutti K."/>
            <person name="Pangilinan J."/>
            <person name="Ruiz-Duenas F.J."/>
            <person name="Barrasa J.M."/>
            <person name="Sanchez-Garcia M."/>
            <person name="Camarero S."/>
            <person name="Miyauchi S."/>
            <person name="Serrano A."/>
            <person name="Linde D."/>
            <person name="Babiker R."/>
            <person name="Drula E."/>
            <person name="Ayuso-Fernandez I."/>
            <person name="Pacheco R."/>
            <person name="Padilla G."/>
            <person name="Ferreira P."/>
            <person name="Barriuso J."/>
            <person name="Kellner H."/>
            <person name="Castanera R."/>
            <person name="Alfaro M."/>
            <person name="Ramirez L."/>
            <person name="Pisabarro A.G."/>
            <person name="Kuo A."/>
            <person name="Tritt A."/>
            <person name="Lipzen A."/>
            <person name="He G."/>
            <person name="Yan M."/>
            <person name="Ng V."/>
            <person name="Cullen D."/>
            <person name="Martin F."/>
            <person name="Rosso M.-N."/>
            <person name="Henrissat B."/>
            <person name="Hibbett D."/>
            <person name="Martinez A.T."/>
            <person name="Grigoriev I.V."/>
        </authorList>
    </citation>
    <scope>NUCLEOTIDE SEQUENCE</scope>
    <source>
        <strain evidence="2">AH 40177</strain>
    </source>
</reference>
<evidence type="ECO:0000313" key="2">
    <source>
        <dbReference type="EMBL" id="KAF9067708.1"/>
    </source>
</evidence>
<sequence length="486" mass="54409">MDLDEATIKILLETPLHRILARQRPRPATRERVYQATPYGRRCTLTLIELLDGEDYLSDISLAHAIPNGLSEKMVRTLEWFFGLKAGQLNVNSRWNMFLLRMDIHHWFDHLGFILLVMNVEVRDAIGELVRHNEACTNEPGSPARKTWDEYEILAQGNYEYAVYELHLQKREFERVVLDGVNGDTGERTRHQSPFRDEILRHLKTHLRPLNVMAHARLQFNDAIKKGVIDAEGLWIKKEQDEQIQDALLDVWEMTDRWFDTNSVPQSFLREKPVRRKTHRKTRVTTPTPRPKGTGSSRSVAVTVSEASATSSEATPPPNIPMTALYHKITIPTTSVFTLTPDCLKKLIKLGLPGVHPDNITVEPFPDPDDTGVGNRTRSRTHGSSSRGASATGRHTGQEHTSRKSTSRASVPLAKKPKHHSGASSVVSSQRHSGKAPDAPLPSASTSQKREHPASSSESDDPLRLRSSPIPTASTSVSQDVESASD</sequence>
<dbReference type="AlphaFoldDB" id="A0A9P5PQP2"/>
<feature type="region of interest" description="Disordered" evidence="1">
    <location>
        <begin position="354"/>
        <end position="486"/>
    </location>
</feature>